<evidence type="ECO:0000313" key="2">
    <source>
        <dbReference type="Proteomes" id="UP000442469"/>
    </source>
</evidence>
<accession>A0A6N8F747</accession>
<gene>
    <name evidence="1" type="ORF">GNQ08_29625</name>
</gene>
<proteinExistence type="predicted"/>
<dbReference type="EMBL" id="WNZZ01000045">
    <property type="protein sequence ID" value="MUG26491.1"/>
    <property type="molecule type" value="Genomic_DNA"/>
</dbReference>
<protein>
    <submittedName>
        <fullName evidence="1">Uncharacterized protein</fullName>
    </submittedName>
</protein>
<name>A0A6N8F747_PAEMA</name>
<reference evidence="1 2" key="1">
    <citation type="submission" date="2019-11" db="EMBL/GenBank/DDBJ databases">
        <title>Draft genome sequences of five Paenibacillus species of dairy origin.</title>
        <authorList>
            <person name="Olajide A.M."/>
            <person name="Chen S."/>
            <person name="Lapointe G."/>
        </authorList>
    </citation>
    <scope>NUCLEOTIDE SEQUENCE [LARGE SCALE GENOMIC DNA]</scope>
    <source>
        <strain evidence="1 2">3CT49</strain>
    </source>
</reference>
<evidence type="ECO:0000313" key="1">
    <source>
        <dbReference type="EMBL" id="MUG26491.1"/>
    </source>
</evidence>
<dbReference type="AlphaFoldDB" id="A0A6N8F747"/>
<comment type="caution">
    <text evidence="1">The sequence shown here is derived from an EMBL/GenBank/DDBJ whole genome shotgun (WGS) entry which is preliminary data.</text>
</comment>
<dbReference type="RefSeq" id="WP_155621485.1">
    <property type="nucleotide sequence ID" value="NZ_WNZZ01000045.1"/>
</dbReference>
<organism evidence="1 2">
    <name type="scientific">Paenibacillus macerans</name>
    <name type="common">Bacillus macerans</name>
    <dbReference type="NCBI Taxonomy" id="44252"/>
    <lineage>
        <taxon>Bacteria</taxon>
        <taxon>Bacillati</taxon>
        <taxon>Bacillota</taxon>
        <taxon>Bacilli</taxon>
        <taxon>Bacillales</taxon>
        <taxon>Paenibacillaceae</taxon>
        <taxon>Paenibacillus</taxon>
    </lineage>
</organism>
<dbReference type="Proteomes" id="UP000442469">
    <property type="component" value="Unassembled WGS sequence"/>
</dbReference>
<sequence length="134" mass="15418">MKQDGDYTTAICDKLPVRTLLEVFALIYKAHAMPETQLNYIDPLDNVSYCASFRDQTLAVSVVDYGPLPNASLLPILSDRFGEPDRMLSKPWYRNEECTFFVMYWDGFDIESIINSFSTAPGYWNDRNIKDVLN</sequence>